<evidence type="ECO:0000259" key="1">
    <source>
        <dbReference type="Pfam" id="PF01738"/>
    </source>
</evidence>
<dbReference type="Gene3D" id="3.40.50.1820">
    <property type="entry name" value="alpha/beta hydrolase"/>
    <property type="match status" value="1"/>
</dbReference>
<feature type="domain" description="Dienelactone hydrolase" evidence="1">
    <location>
        <begin position="61"/>
        <end position="291"/>
    </location>
</feature>
<keyword evidence="2" id="KW-0378">Hydrolase</keyword>
<dbReference type="InterPro" id="IPR002925">
    <property type="entry name" value="Dienelactn_hydro"/>
</dbReference>
<dbReference type="OrthoDB" id="9787933at2"/>
<organism evidence="2 3">
    <name type="scientific">Croceibacterium salegens</name>
    <dbReference type="NCBI Taxonomy" id="1737568"/>
    <lineage>
        <taxon>Bacteria</taxon>
        <taxon>Pseudomonadati</taxon>
        <taxon>Pseudomonadota</taxon>
        <taxon>Alphaproteobacteria</taxon>
        <taxon>Sphingomonadales</taxon>
        <taxon>Erythrobacteraceae</taxon>
        <taxon>Croceibacterium</taxon>
    </lineage>
</organism>
<dbReference type="InterPro" id="IPR051049">
    <property type="entry name" value="Dienelactone_hydrolase-like"/>
</dbReference>
<proteinExistence type="predicted"/>
<dbReference type="AlphaFoldDB" id="A0A6I4T0V5"/>
<dbReference type="Pfam" id="PF01738">
    <property type="entry name" value="DLH"/>
    <property type="match status" value="1"/>
</dbReference>
<dbReference type="PANTHER" id="PTHR46623">
    <property type="entry name" value="CARBOXYMETHYLENEBUTENOLIDASE-RELATED"/>
    <property type="match status" value="1"/>
</dbReference>
<evidence type="ECO:0000313" key="3">
    <source>
        <dbReference type="Proteomes" id="UP000433652"/>
    </source>
</evidence>
<dbReference type="RefSeq" id="WP_159798101.1">
    <property type="nucleotide sequence ID" value="NZ_WTYM01000059.1"/>
</dbReference>
<dbReference type="InterPro" id="IPR006311">
    <property type="entry name" value="TAT_signal"/>
</dbReference>
<accession>A0A6I4T0V5</accession>
<dbReference type="PANTHER" id="PTHR46623:SF10">
    <property type="entry name" value="CARBOXYMETHYLENEBUTENOLIDASE HOMOLOG"/>
    <property type="match status" value="1"/>
</dbReference>
<dbReference type="PROSITE" id="PS51318">
    <property type="entry name" value="TAT"/>
    <property type="match status" value="1"/>
</dbReference>
<gene>
    <name evidence="2" type="ORF">GRI89_16920</name>
</gene>
<protein>
    <submittedName>
        <fullName evidence="2">Dienelactone hydrolase family protein</fullName>
    </submittedName>
</protein>
<keyword evidence="3" id="KW-1185">Reference proteome</keyword>
<sequence>MCELDQLDAMDPAKRGVSRRQFTVMGAAGVAAAACAPTGGAKAQDSLTESDVTFEAPGGTMDGYFVHPATGKHPAVILYPDIGGLRDAPKAMGRRLAASGYAVLVANPYYRSVAGQQFADFEAFRNDGGFQKVGPWMAKNTPEAVMESAKAIIAWLDAQDAVDTSKGVGSQGYCMTGGWTIMTAAANPDRAKAACSFHGGGLVGDAPTSPVNLLDDMAADSKALICIGKNDDERAPTDKDKLKEAGAKAKAEVSVEVYGGDHGWTVLDSPVYNEAEAERAWANMLDTYKKFL</sequence>
<reference evidence="2 3" key="1">
    <citation type="submission" date="2019-12" db="EMBL/GenBank/DDBJ databases">
        <title>Genomic-based taxomic classification of the family Erythrobacteraceae.</title>
        <authorList>
            <person name="Xu L."/>
        </authorList>
    </citation>
    <scope>NUCLEOTIDE SEQUENCE [LARGE SCALE GENOMIC DNA]</scope>
    <source>
        <strain evidence="2 3">MCCC 1K01500</strain>
    </source>
</reference>
<name>A0A6I4T0V5_9SPHN</name>
<dbReference type="Proteomes" id="UP000433652">
    <property type="component" value="Unassembled WGS sequence"/>
</dbReference>
<evidence type="ECO:0000313" key="2">
    <source>
        <dbReference type="EMBL" id="MXO61229.1"/>
    </source>
</evidence>
<comment type="caution">
    <text evidence="2">The sequence shown here is derived from an EMBL/GenBank/DDBJ whole genome shotgun (WGS) entry which is preliminary data.</text>
</comment>
<dbReference type="InterPro" id="IPR029058">
    <property type="entry name" value="AB_hydrolase_fold"/>
</dbReference>
<dbReference type="SUPFAM" id="SSF53474">
    <property type="entry name" value="alpha/beta-Hydrolases"/>
    <property type="match status" value="1"/>
</dbReference>
<dbReference type="GO" id="GO:0016787">
    <property type="term" value="F:hydrolase activity"/>
    <property type="evidence" value="ECO:0007669"/>
    <property type="project" value="UniProtKB-KW"/>
</dbReference>
<dbReference type="EMBL" id="WTYM01000059">
    <property type="protein sequence ID" value="MXO61229.1"/>
    <property type="molecule type" value="Genomic_DNA"/>
</dbReference>